<dbReference type="STRING" id="28181.BEN30_00130"/>
<name>A0A1E5QA19_9PROT</name>
<dbReference type="InterPro" id="IPR007296">
    <property type="entry name" value="DUF403"/>
</dbReference>
<dbReference type="EMBL" id="MCGG01000012">
    <property type="protein sequence ID" value="OEJ68602.1"/>
    <property type="molecule type" value="Genomic_DNA"/>
</dbReference>
<dbReference type="PANTHER" id="PTHR34595">
    <property type="entry name" value="BLR5612 PROTEIN"/>
    <property type="match status" value="1"/>
</dbReference>
<keyword evidence="3" id="KW-1185">Reference proteome</keyword>
<reference evidence="3" key="1">
    <citation type="submission" date="2016-07" db="EMBL/GenBank/DDBJ databases">
        <authorList>
            <person name="Florea S."/>
            <person name="Webb J.S."/>
            <person name="Jaromczyk J."/>
            <person name="Schardl C.L."/>
        </authorList>
    </citation>
    <scope>NUCLEOTIDE SEQUENCE [LARGE SCALE GENOMIC DNA]</scope>
    <source>
        <strain evidence="3">MV-1</strain>
    </source>
</reference>
<dbReference type="Pfam" id="PF04168">
    <property type="entry name" value="Alpha-E"/>
    <property type="match status" value="1"/>
</dbReference>
<evidence type="ECO:0000313" key="2">
    <source>
        <dbReference type="EMBL" id="OEJ68602.1"/>
    </source>
</evidence>
<evidence type="ECO:0000259" key="1">
    <source>
        <dbReference type="Pfam" id="PF04168"/>
    </source>
</evidence>
<sequence length="316" mass="36187">MLSRTAASLYWMGRYMERAENLARIIEVGYRMSQMPDLEAGGMRNEWPSSAVTAACEEGLIEKHGVANLDTVISYIGLDDENPSSIHSCLKTARTNARAVRTALTSEMWESLNDTWLEFNGQWLKSLKSDNLLGFLDWVKTRSTMFRGAMLGTMLRDEAFYFINLGAFLERADNTARILDVKFHVLLPSGQDIGGSVDYYQWATVLRSVSALGSYHWIFRDTIHPWKVAELLILRKEMPRSLVYSLSQVNRFLGDIANLHGRRYDCQRLAGRLHAELDYSKVEDIYQNGLHEYLTAFIERNDTLGAEISDNFHFYL</sequence>
<dbReference type="Proteomes" id="UP000095347">
    <property type="component" value="Unassembled WGS sequence"/>
</dbReference>
<dbReference type="InterPro" id="IPR051680">
    <property type="entry name" value="ATP-dep_Glu-Cys_Ligase-2"/>
</dbReference>
<accession>A0A1E5QA19</accession>
<dbReference type="AlphaFoldDB" id="A0A1E5QA19"/>
<feature type="domain" description="DUF403" evidence="1">
    <location>
        <begin position="1"/>
        <end position="312"/>
    </location>
</feature>
<dbReference type="OrthoDB" id="9803532at2"/>
<protein>
    <submittedName>
        <fullName evidence="2">A alpha-helical domain with a conserved ER moti</fullName>
    </submittedName>
</protein>
<organism evidence="2 3">
    <name type="scientific">Magnetovibrio blakemorei</name>
    <dbReference type="NCBI Taxonomy" id="28181"/>
    <lineage>
        <taxon>Bacteria</taxon>
        <taxon>Pseudomonadati</taxon>
        <taxon>Pseudomonadota</taxon>
        <taxon>Alphaproteobacteria</taxon>
        <taxon>Rhodospirillales</taxon>
        <taxon>Magnetovibrionaceae</taxon>
        <taxon>Magnetovibrio</taxon>
    </lineage>
</organism>
<evidence type="ECO:0000313" key="3">
    <source>
        <dbReference type="Proteomes" id="UP000095347"/>
    </source>
</evidence>
<comment type="caution">
    <text evidence="2">The sequence shown here is derived from an EMBL/GenBank/DDBJ whole genome shotgun (WGS) entry which is preliminary data.</text>
</comment>
<dbReference type="PANTHER" id="PTHR34595:SF7">
    <property type="entry name" value="SLL1039 PROTEIN"/>
    <property type="match status" value="1"/>
</dbReference>
<gene>
    <name evidence="2" type="ORF">BEN30_00130</name>
</gene>
<proteinExistence type="predicted"/>
<dbReference type="RefSeq" id="WP_069957120.1">
    <property type="nucleotide sequence ID" value="NZ_MCGG01000012.1"/>
</dbReference>